<organism evidence="1 2">
    <name type="scientific">Imbroritus primus</name>
    <dbReference type="NCBI Taxonomy" id="3058603"/>
    <lineage>
        <taxon>Bacteria</taxon>
        <taxon>Pseudomonadati</taxon>
        <taxon>Pseudomonadota</taxon>
        <taxon>Betaproteobacteria</taxon>
        <taxon>Burkholderiales</taxon>
        <taxon>Burkholderiaceae</taxon>
        <taxon>Imbroritus</taxon>
    </lineage>
</organism>
<comment type="caution">
    <text evidence="1">The sequence shown here is derived from an EMBL/GenBank/DDBJ whole genome shotgun (WGS) entry which is preliminary data.</text>
</comment>
<sequence length="1026" mass="113042">MSRRTWTYVCLLLGIAGLVYVAVALVVDELRTSQRQAHYLSDFARGLTFEEQPGASGAIRFPMHGPADTRFGYTWIPQLTTRLEARGFTREAQARQSPALMHWLDSGMYAPYREKTTAGLQLLDCHGETLSPRRYPEQQYAGFADIPPVLVNSLLFIENQSLLDPEFPERNPAVDWRRLARAALDLPLRAIDPENSTPGGSTLATQIEKFRHSAGGRTESVREKFRQMGSAAVRAYRDGPDTTLARQRIVTDYLNAVPLAARSPVGEILGIGEGLALWYGTPFEEANRELHALDMHAPTPRQGEIYKQMLSLVVSQRRPSYYLRRDTDELAAMTDSYLRLLAAAGIISPALRDAALQASLHKAPPPVPLASSSFVASKAVNQVRSELARLTGVASRYDLERFDLQAASTINGVLQARVAEALQAIRTPAGARSFGLYGKNLLREGDDPSRLNVSFTLYELDGDSSALRVQADTLDQPFDLNTGARLNLGSTAKLRTLVTYLEIIAELHSRYAALDDIGLHAQTPERDDALNRWAIDYLLRTRDRDLGAMLDAALERKYSDNDSELFLTGGGLQKFSNFESAKTGQMLSVRMGFRNSVNLVFIRLMRDIVRYETYRAVPEAAAILSGQAADARLAYLRQFADQEGAAYLTDFQRIYRGLPRAQRVARLLDRVKPVPTRLAVALRSADPALGVDDFARTLRARLPRQRLTDADVQTLYDKYAPERFSLNDRGYLSGIHPLELWLVAHLERYGDTSLDRLLQESKAVRQEVYNWLFKTSRTGAQNTRIRTLLEQAAFERIGKRWQRLGYPFDTLTPSYAASIGASGARPAALAELASIILNDGRRPPVTAVEALDIGSDTPFATRFRFRPASGEQLLVPEIASRVRDAMRDVVDNGTARALRPFFQKAAGSAGPPLVLAGKTGTGDHRHQSFSPSGALTASRAISRTANFVFTIGERFYGTVTIHVGEPYAARYSFTSGLAVRLLGGLAPEIVAALQLPGTGARLACPRTPDSGLAGSTPVSMSASTPL</sequence>
<reference evidence="1" key="1">
    <citation type="submission" date="2019-05" db="EMBL/GenBank/DDBJ databases">
        <title>Revised genome assembly of Burkholderiaceae (previously Ralstonia) sp. PBA.</title>
        <authorList>
            <person name="Gan H.M."/>
        </authorList>
    </citation>
    <scope>NUCLEOTIDE SEQUENCE</scope>
    <source>
        <strain evidence="1">PBA</strain>
    </source>
</reference>
<dbReference type="Proteomes" id="UP000004277">
    <property type="component" value="Unassembled WGS sequence"/>
</dbReference>
<gene>
    <name evidence="1" type="ORF">MW7_013075</name>
</gene>
<evidence type="ECO:0000313" key="2">
    <source>
        <dbReference type="Proteomes" id="UP000004277"/>
    </source>
</evidence>
<evidence type="ECO:0000313" key="1">
    <source>
        <dbReference type="EMBL" id="TMS57357.1"/>
    </source>
</evidence>
<accession>A0ACD3SMA1</accession>
<proteinExistence type="predicted"/>
<protein>
    <submittedName>
        <fullName evidence="1">Glycosyl transferase family 51</fullName>
    </submittedName>
</protein>
<keyword evidence="1" id="KW-0808">Transferase</keyword>
<keyword evidence="2" id="KW-1185">Reference proteome</keyword>
<name>A0ACD3SMA1_9BURK</name>
<dbReference type="EMBL" id="AKCV02000024">
    <property type="protein sequence ID" value="TMS57357.1"/>
    <property type="molecule type" value="Genomic_DNA"/>
</dbReference>